<dbReference type="Pfam" id="PF10091">
    <property type="entry name" value="Glycoamylase"/>
    <property type="match status" value="1"/>
</dbReference>
<proteinExistence type="predicted"/>
<dbReference type="Gene3D" id="1.50.10.140">
    <property type="match status" value="1"/>
</dbReference>
<protein>
    <submittedName>
        <fullName evidence="3">Beta-glucosidase</fullName>
    </submittedName>
</protein>
<evidence type="ECO:0000313" key="4">
    <source>
        <dbReference type="Proteomes" id="UP000831290"/>
    </source>
</evidence>
<dbReference type="AlphaFoldDB" id="A0A9E7CTY6"/>
<feature type="compositionally biased region" description="Polar residues" evidence="1">
    <location>
        <begin position="9"/>
        <end position="26"/>
    </location>
</feature>
<evidence type="ECO:0000313" key="3">
    <source>
        <dbReference type="EMBL" id="UOB17142.1"/>
    </source>
</evidence>
<feature type="domain" description="Glycoamylase-like" evidence="2">
    <location>
        <begin position="212"/>
        <end position="434"/>
    </location>
</feature>
<dbReference type="Proteomes" id="UP000831290">
    <property type="component" value="Chromosome"/>
</dbReference>
<accession>A0A9E7CTY6</accession>
<sequence length="451" mass="51312">MILFWSCSDNGQEYKSPTIEQPDTQNPPEPEEPDITEEELLDLTQKETLKYFWDYAESNSGCARERYHVNNPALDANTVTTGGTGFGVMSLLVGIERSFITREEGVERLTKILTFLENANRFHGAWPHWMDGTTGNVKPFSTMDNGGDLVETAFLVQGLICVKEYFKTGSESEKELAEKADQLWKEVEWNWYTQGENVLYWHWSPDHDFAMNHQLKGYNEVLITYILAASSPDFSITKEVYQNGWGSNGEIKSSNTKYNLPLLVKHNGATEYGGPLFWAHYSYLGLNPRGLSDEYVNYWDVNVNHSKINYQYCVDNPKNFSGYGEDCWGLTASYTRNSDGTTGYTAHKPGNDTGIISPTAAISSIPYTPEQSLKALNHFYSLKDKLLGPAGFYDAFSPHYNWVTKRYLAIDQGPIIIMIENYRTGLLWKLFMQNENVMEGLNKLGIDYLNQ</sequence>
<name>A0A9E7CTY6_9FLAO</name>
<keyword evidence="4" id="KW-1185">Reference proteome</keyword>
<dbReference type="InterPro" id="IPR016883">
    <property type="entry name" value="UCP028431"/>
</dbReference>
<dbReference type="InterPro" id="IPR019282">
    <property type="entry name" value="Glycoamylase-like_cons_dom"/>
</dbReference>
<feature type="region of interest" description="Disordered" evidence="1">
    <location>
        <begin position="9"/>
        <end position="33"/>
    </location>
</feature>
<reference evidence="3" key="1">
    <citation type="submission" date="2022-03" db="EMBL/GenBank/DDBJ databases">
        <title>Description of Abyssus ytuae gen. nov., sp. nov., a novel member of the family Flavobacteriaceae isolated from the sediment of Mariana Trench.</title>
        <authorList>
            <person name="Zhang J."/>
            <person name="Xu X."/>
        </authorList>
    </citation>
    <scope>NUCLEOTIDE SEQUENCE</scope>
    <source>
        <strain evidence="3">MT3330</strain>
    </source>
</reference>
<dbReference type="EMBL" id="CP094358">
    <property type="protein sequence ID" value="UOB17142.1"/>
    <property type="molecule type" value="Genomic_DNA"/>
</dbReference>
<gene>
    <name evidence="3" type="ORF">MQE35_15550</name>
</gene>
<dbReference type="PIRSF" id="PIRSF028431">
    <property type="entry name" value="UCP028431"/>
    <property type="match status" value="1"/>
</dbReference>
<evidence type="ECO:0000259" key="2">
    <source>
        <dbReference type="Pfam" id="PF10091"/>
    </source>
</evidence>
<evidence type="ECO:0000256" key="1">
    <source>
        <dbReference type="SAM" id="MobiDB-lite"/>
    </source>
</evidence>
<organism evidence="3 4">
    <name type="scientific">Abyssalbus ytuae</name>
    <dbReference type="NCBI Taxonomy" id="2926907"/>
    <lineage>
        <taxon>Bacteria</taxon>
        <taxon>Pseudomonadati</taxon>
        <taxon>Bacteroidota</taxon>
        <taxon>Flavobacteriia</taxon>
        <taxon>Flavobacteriales</taxon>
        <taxon>Flavobacteriaceae</taxon>
        <taxon>Abyssalbus</taxon>
    </lineage>
</organism>
<dbReference type="KEGG" id="fbm:MQE35_15550"/>